<dbReference type="RefSeq" id="WP_145716698.1">
    <property type="nucleotide sequence ID" value="NZ_BAAAFY010000004.1"/>
</dbReference>
<evidence type="ECO:0000256" key="10">
    <source>
        <dbReference type="HAMAP-Rule" id="MF_01815"/>
    </source>
</evidence>
<evidence type="ECO:0000256" key="8">
    <source>
        <dbReference type="ARBA" id="ARBA00023268"/>
    </source>
</evidence>
<dbReference type="Pfam" id="PF08545">
    <property type="entry name" value="ACP_syn_III"/>
    <property type="match status" value="1"/>
</dbReference>
<dbReference type="HAMAP" id="MF_01815">
    <property type="entry name" value="FabH"/>
    <property type="match status" value="1"/>
</dbReference>
<dbReference type="AlphaFoldDB" id="A0A562T0X7"/>
<keyword evidence="8 10" id="KW-0511">Multifunctional enzyme</keyword>
<dbReference type="InterPro" id="IPR013751">
    <property type="entry name" value="ACP_syn_III_N"/>
</dbReference>
<dbReference type="EMBL" id="VLLG01000004">
    <property type="protein sequence ID" value="TWI86696.1"/>
    <property type="molecule type" value="Genomic_DNA"/>
</dbReference>
<dbReference type="GO" id="GO:0006633">
    <property type="term" value="P:fatty acid biosynthetic process"/>
    <property type="evidence" value="ECO:0007669"/>
    <property type="project" value="UniProtKB-UniRule"/>
</dbReference>
<evidence type="ECO:0000256" key="6">
    <source>
        <dbReference type="ARBA" id="ARBA00023098"/>
    </source>
</evidence>
<comment type="domain">
    <text evidence="10">The last Arg residue of the ACP-binding site is essential for the weak association between ACP/AcpP and FabH.</text>
</comment>
<feature type="region of interest" description="ACP-binding" evidence="10">
    <location>
        <begin position="257"/>
        <end position="261"/>
    </location>
</feature>
<keyword evidence="3 10" id="KW-0444">Lipid biosynthesis</keyword>
<dbReference type="InterPro" id="IPR016039">
    <property type="entry name" value="Thiolase-like"/>
</dbReference>
<dbReference type="NCBIfam" id="NF006829">
    <property type="entry name" value="PRK09352.1"/>
    <property type="match status" value="1"/>
</dbReference>
<evidence type="ECO:0000256" key="3">
    <source>
        <dbReference type="ARBA" id="ARBA00022516"/>
    </source>
</evidence>
<keyword evidence="5 10" id="KW-0276">Fatty acid metabolism</keyword>
<evidence type="ECO:0000256" key="2">
    <source>
        <dbReference type="ARBA" id="ARBA00022490"/>
    </source>
</evidence>
<comment type="function">
    <text evidence="10">Catalyzes the condensation reaction of fatty acid synthesis by the addition to an acyl acceptor of two carbons from malonyl-ACP. Catalyzes the first condensation reaction which initiates fatty acid synthesis and may therefore play a role in governing the total rate of fatty acid production. Possesses both acetoacetyl-ACP synthase and acetyl transacylase activities. Its substrate specificity determines the biosynthesis of branched-chain and/or straight-chain of fatty acids.</text>
</comment>
<dbReference type="Gene3D" id="3.40.47.10">
    <property type="match status" value="1"/>
</dbReference>
<feature type="domain" description="Beta-ketoacyl-[acyl-carrier-protein] synthase III C-terminal" evidence="12">
    <location>
        <begin position="240"/>
        <end position="327"/>
    </location>
</feature>
<gene>
    <name evidence="10" type="primary">fabH</name>
    <name evidence="14" type="ORF">LX66_3959</name>
</gene>
<accession>A0A562T0X7</accession>
<reference evidence="14 15" key="1">
    <citation type="journal article" date="2013" name="Stand. Genomic Sci.">
        <title>Genomic Encyclopedia of Type Strains, Phase I: The one thousand microbial genomes (KMG-I) project.</title>
        <authorList>
            <person name="Kyrpides N.C."/>
            <person name="Woyke T."/>
            <person name="Eisen J.A."/>
            <person name="Garrity G."/>
            <person name="Lilburn T.G."/>
            <person name="Beck B.J."/>
            <person name="Whitman W.B."/>
            <person name="Hugenholtz P."/>
            <person name="Klenk H.P."/>
        </authorList>
    </citation>
    <scope>NUCLEOTIDE SEQUENCE [LARGE SCALE GENOMIC DNA]</scope>
    <source>
        <strain evidence="14 15">DSM 13484</strain>
    </source>
</reference>
<dbReference type="EC" id="2.3.1.180" evidence="10"/>
<dbReference type="SUPFAM" id="SSF53901">
    <property type="entry name" value="Thiolase-like"/>
    <property type="match status" value="1"/>
</dbReference>
<dbReference type="OrthoDB" id="9815506at2"/>
<dbReference type="InterPro" id="IPR004655">
    <property type="entry name" value="FabH"/>
</dbReference>
<feature type="transmembrane region" description="Helical" evidence="11">
    <location>
        <begin position="309"/>
        <end position="327"/>
    </location>
</feature>
<comment type="catalytic activity">
    <reaction evidence="10">
        <text>malonyl-[ACP] + acetyl-CoA + H(+) = 3-oxobutanoyl-[ACP] + CO2 + CoA</text>
        <dbReference type="Rhea" id="RHEA:12080"/>
        <dbReference type="Rhea" id="RHEA-COMP:9623"/>
        <dbReference type="Rhea" id="RHEA-COMP:9625"/>
        <dbReference type="ChEBI" id="CHEBI:15378"/>
        <dbReference type="ChEBI" id="CHEBI:16526"/>
        <dbReference type="ChEBI" id="CHEBI:57287"/>
        <dbReference type="ChEBI" id="CHEBI:57288"/>
        <dbReference type="ChEBI" id="CHEBI:78449"/>
        <dbReference type="ChEBI" id="CHEBI:78450"/>
        <dbReference type="EC" id="2.3.1.180"/>
    </reaction>
</comment>
<evidence type="ECO:0000313" key="14">
    <source>
        <dbReference type="EMBL" id="TWI86696.1"/>
    </source>
</evidence>
<dbReference type="PANTHER" id="PTHR34069">
    <property type="entry name" value="3-OXOACYL-[ACYL-CARRIER-PROTEIN] SYNTHASE 3"/>
    <property type="match status" value="1"/>
</dbReference>
<evidence type="ECO:0000256" key="9">
    <source>
        <dbReference type="ARBA" id="ARBA00023315"/>
    </source>
</evidence>
<comment type="subunit">
    <text evidence="10">Homodimer.</text>
</comment>
<dbReference type="CDD" id="cd00830">
    <property type="entry name" value="KAS_III"/>
    <property type="match status" value="1"/>
</dbReference>
<keyword evidence="11" id="KW-0472">Membrane</keyword>
<evidence type="ECO:0000259" key="12">
    <source>
        <dbReference type="Pfam" id="PF08541"/>
    </source>
</evidence>
<evidence type="ECO:0000256" key="5">
    <source>
        <dbReference type="ARBA" id="ARBA00022832"/>
    </source>
</evidence>
<dbReference type="Proteomes" id="UP000316778">
    <property type="component" value="Unassembled WGS sequence"/>
</dbReference>
<organism evidence="14 15">
    <name type="scientific">Chitinophaga japonensis</name>
    <name type="common">Flexibacter japonensis</name>
    <dbReference type="NCBI Taxonomy" id="104662"/>
    <lineage>
        <taxon>Bacteria</taxon>
        <taxon>Pseudomonadati</taxon>
        <taxon>Bacteroidota</taxon>
        <taxon>Chitinophagia</taxon>
        <taxon>Chitinophagales</taxon>
        <taxon>Chitinophagaceae</taxon>
        <taxon>Chitinophaga</taxon>
    </lineage>
</organism>
<protein>
    <recommendedName>
        <fullName evidence="10">Beta-ketoacyl-[acyl-carrier-protein] synthase III</fullName>
        <shortName evidence="10">Beta-ketoacyl-ACP synthase III</shortName>
        <shortName evidence="10">KAS III</shortName>
        <ecNumber evidence="10">2.3.1.180</ecNumber>
    </recommendedName>
    <alternativeName>
        <fullName evidence="10">3-oxoacyl-[acyl-carrier-protein] synthase 3</fullName>
    </alternativeName>
    <alternativeName>
        <fullName evidence="10">3-oxoacyl-[acyl-carrier-protein] synthase III</fullName>
    </alternativeName>
</protein>
<evidence type="ECO:0000256" key="11">
    <source>
        <dbReference type="SAM" id="Phobius"/>
    </source>
</evidence>
<evidence type="ECO:0000256" key="7">
    <source>
        <dbReference type="ARBA" id="ARBA00023160"/>
    </source>
</evidence>
<keyword evidence="4 10" id="KW-0808">Transferase</keyword>
<dbReference type="InterPro" id="IPR013747">
    <property type="entry name" value="ACP_syn_III_C"/>
</dbReference>
<dbReference type="PANTHER" id="PTHR34069:SF2">
    <property type="entry name" value="BETA-KETOACYL-[ACYL-CARRIER-PROTEIN] SYNTHASE III"/>
    <property type="match status" value="1"/>
</dbReference>
<evidence type="ECO:0000313" key="15">
    <source>
        <dbReference type="Proteomes" id="UP000316778"/>
    </source>
</evidence>
<dbReference type="GO" id="GO:0033818">
    <property type="term" value="F:beta-ketoacyl-acyl-carrier-protein synthase III activity"/>
    <property type="evidence" value="ECO:0007669"/>
    <property type="project" value="UniProtKB-UniRule"/>
</dbReference>
<keyword evidence="15" id="KW-1185">Reference proteome</keyword>
<keyword evidence="11" id="KW-0812">Transmembrane</keyword>
<evidence type="ECO:0000259" key="13">
    <source>
        <dbReference type="Pfam" id="PF08545"/>
    </source>
</evidence>
<evidence type="ECO:0000256" key="1">
    <source>
        <dbReference type="ARBA" id="ARBA00008642"/>
    </source>
</evidence>
<keyword evidence="2 10" id="KW-0963">Cytoplasm</keyword>
<evidence type="ECO:0000256" key="4">
    <source>
        <dbReference type="ARBA" id="ARBA00022679"/>
    </source>
</evidence>
<comment type="similarity">
    <text evidence="1 10">Belongs to the thiolase-like superfamily. FabH family.</text>
</comment>
<feature type="active site" evidence="10">
    <location>
        <position position="286"/>
    </location>
</feature>
<sequence length="329" mass="35973">MKPITAAITAVGGYVPEYILTNHELEQMVDTSDEWITARFGIKERRILKGMDKGTSDLCTPVALEICERRGIRPDEIEVLILSTATPDRITPSTSLIVMNKIGARNAWGLDINAACSGFLCALDIGASFIESGRYKNVMVISGDKMSAVVDYTDRTTCVLFGDGAGGVLLEPAGNGYGVKDVLLRSDVSDIDGLHIKAGGSARPATSATVDRREHYVQMNGKTVLKYAIPGMIRAVQDLMARNQLQITDIDWLVPHQANKRILEMVARELGIPQEKVMMNIHRYGNTSAGTVPLCLWDYRQQLKKGDKLVLVAIGAGFIWGASYITWGL</sequence>
<dbReference type="Pfam" id="PF08541">
    <property type="entry name" value="ACP_syn_III_C"/>
    <property type="match status" value="1"/>
</dbReference>
<dbReference type="NCBIfam" id="TIGR00747">
    <property type="entry name" value="fabH"/>
    <property type="match status" value="1"/>
</dbReference>
<dbReference type="GO" id="GO:0005737">
    <property type="term" value="C:cytoplasm"/>
    <property type="evidence" value="ECO:0007669"/>
    <property type="project" value="UniProtKB-SubCell"/>
</dbReference>
<keyword evidence="7 10" id="KW-0275">Fatty acid biosynthesis</keyword>
<keyword evidence="6 10" id="KW-0443">Lipid metabolism</keyword>
<comment type="caution">
    <text evidence="14">The sequence shown here is derived from an EMBL/GenBank/DDBJ whole genome shotgun (WGS) entry which is preliminary data.</text>
</comment>
<comment type="subcellular location">
    <subcellularLocation>
        <location evidence="10">Cytoplasm</location>
    </subcellularLocation>
</comment>
<dbReference type="GO" id="GO:0044550">
    <property type="term" value="P:secondary metabolite biosynthetic process"/>
    <property type="evidence" value="ECO:0007669"/>
    <property type="project" value="TreeGrafter"/>
</dbReference>
<name>A0A562T0X7_CHIJA</name>
<dbReference type="UniPathway" id="UPA00094"/>
<proteinExistence type="inferred from homology"/>
<feature type="active site" evidence="10">
    <location>
        <position position="256"/>
    </location>
</feature>
<keyword evidence="9 10" id="KW-0012">Acyltransferase</keyword>
<dbReference type="GO" id="GO:0004315">
    <property type="term" value="F:3-oxoacyl-[acyl-carrier-protein] synthase activity"/>
    <property type="evidence" value="ECO:0007669"/>
    <property type="project" value="InterPro"/>
</dbReference>
<feature type="domain" description="Beta-ketoacyl-[acyl-carrier-protein] synthase III N-terminal" evidence="13">
    <location>
        <begin position="110"/>
        <end position="187"/>
    </location>
</feature>
<keyword evidence="11" id="KW-1133">Transmembrane helix</keyword>
<feature type="active site" evidence="10">
    <location>
        <position position="116"/>
    </location>
</feature>
<comment type="pathway">
    <text evidence="10">Lipid metabolism; fatty acid biosynthesis.</text>
</comment>